<evidence type="ECO:0000256" key="4">
    <source>
        <dbReference type="ARBA" id="ARBA00023172"/>
    </source>
</evidence>
<dbReference type="InterPro" id="IPR011010">
    <property type="entry name" value="DNA_brk_join_enz"/>
</dbReference>
<evidence type="ECO:0000259" key="7">
    <source>
        <dbReference type="PROSITE" id="PS51900"/>
    </source>
</evidence>
<keyword evidence="3 5" id="KW-0238">DNA-binding</keyword>
<dbReference type="PANTHER" id="PTHR30349:SF64">
    <property type="entry name" value="PROPHAGE INTEGRASE INTD-RELATED"/>
    <property type="match status" value="1"/>
</dbReference>
<dbReference type="InterPro" id="IPR010998">
    <property type="entry name" value="Integrase_recombinase_N"/>
</dbReference>
<comment type="caution">
    <text evidence="8">The sequence shown here is derived from an EMBL/GenBank/DDBJ whole genome shotgun (WGS) entry which is preliminary data.</text>
</comment>
<sequence length="291" mass="33674">MYAPLQLSAESENLLKDLQNYMRVKHYSPRTIKNYSYELRYLLSHYADRSAHSLTQMDIIHYLRYIQEHFNASWGKCHIAAQALSFFFQHLLQLPAIRARSFYPLKKQFIPSILSQAEIGMVLNSCSGLQQKAIVSVFYGTGIRLSELQHLKLSDIDRPNLRLRIAQGKGNKERYTLLSEKLLNLLEGYWRLYRPQVYLFEGRKVGQPMQVRSIQYHVRCAIGGAGLLSPARRMCCHTLRHSFATHLLDAGIDIPTIQQLLGHSHISTTMVYLHLQESKRRSIVNPLDSYL</sequence>
<dbReference type="InterPro" id="IPR004107">
    <property type="entry name" value="Integrase_SAM-like_N"/>
</dbReference>
<dbReference type="Pfam" id="PF13495">
    <property type="entry name" value="Phage_int_SAM_4"/>
    <property type="match status" value="1"/>
</dbReference>
<dbReference type="Gene3D" id="1.10.150.130">
    <property type="match status" value="1"/>
</dbReference>
<dbReference type="RefSeq" id="WP_310587554.1">
    <property type="nucleotide sequence ID" value="NZ_CAKLPY010000016.1"/>
</dbReference>
<feature type="domain" description="Core-binding (CB)" evidence="7">
    <location>
        <begin position="9"/>
        <end position="92"/>
    </location>
</feature>
<evidence type="ECO:0000256" key="5">
    <source>
        <dbReference type="PROSITE-ProRule" id="PRU01248"/>
    </source>
</evidence>
<keyword evidence="9" id="KW-1185">Reference proteome</keyword>
<keyword evidence="2" id="KW-0229">DNA integration</keyword>
<dbReference type="PANTHER" id="PTHR30349">
    <property type="entry name" value="PHAGE INTEGRASE-RELATED"/>
    <property type="match status" value="1"/>
</dbReference>
<protein>
    <submittedName>
        <fullName evidence="8">IS91 family transposase ISMno24</fullName>
    </submittedName>
</protein>
<dbReference type="InterPro" id="IPR044068">
    <property type="entry name" value="CB"/>
</dbReference>
<dbReference type="PROSITE" id="PS51900">
    <property type="entry name" value="CB"/>
    <property type="match status" value="1"/>
</dbReference>
<dbReference type="SUPFAM" id="SSF56349">
    <property type="entry name" value="DNA breaking-rejoining enzymes"/>
    <property type="match status" value="1"/>
</dbReference>
<organism evidence="8 9">
    <name type="scientific">Emticicia aquatica</name>
    <dbReference type="NCBI Taxonomy" id="1681835"/>
    <lineage>
        <taxon>Bacteria</taxon>
        <taxon>Pseudomonadati</taxon>
        <taxon>Bacteroidota</taxon>
        <taxon>Cytophagia</taxon>
        <taxon>Cytophagales</taxon>
        <taxon>Leadbetterellaceae</taxon>
        <taxon>Emticicia</taxon>
    </lineage>
</organism>
<comment type="similarity">
    <text evidence="1">Belongs to the 'phage' integrase family.</text>
</comment>
<feature type="domain" description="Tyr recombinase" evidence="6">
    <location>
        <begin position="109"/>
        <end position="285"/>
    </location>
</feature>
<dbReference type="PROSITE" id="PS51898">
    <property type="entry name" value="TYR_RECOMBINASE"/>
    <property type="match status" value="1"/>
</dbReference>
<name>A0ABN8F3I4_9BACT</name>
<evidence type="ECO:0000256" key="1">
    <source>
        <dbReference type="ARBA" id="ARBA00008857"/>
    </source>
</evidence>
<dbReference type="Gene3D" id="1.10.443.10">
    <property type="entry name" value="Intergrase catalytic core"/>
    <property type="match status" value="1"/>
</dbReference>
<reference evidence="8" key="1">
    <citation type="submission" date="2021-12" db="EMBL/GenBank/DDBJ databases">
        <authorList>
            <person name="Rodrigo-Torres L."/>
            <person name="Arahal R. D."/>
            <person name="Lucena T."/>
        </authorList>
    </citation>
    <scope>NUCLEOTIDE SEQUENCE</scope>
    <source>
        <strain evidence="8">CECT 8858</strain>
    </source>
</reference>
<evidence type="ECO:0000313" key="9">
    <source>
        <dbReference type="Proteomes" id="UP000837932"/>
    </source>
</evidence>
<dbReference type="InterPro" id="IPR050090">
    <property type="entry name" value="Tyrosine_recombinase_XerCD"/>
</dbReference>
<dbReference type="InterPro" id="IPR013762">
    <property type="entry name" value="Integrase-like_cat_sf"/>
</dbReference>
<dbReference type="EMBL" id="CAKLPY010000016">
    <property type="protein sequence ID" value="CAH0998068.1"/>
    <property type="molecule type" value="Genomic_DNA"/>
</dbReference>
<gene>
    <name evidence="8" type="ORF">EMA8858_04203</name>
</gene>
<evidence type="ECO:0000256" key="2">
    <source>
        <dbReference type="ARBA" id="ARBA00022908"/>
    </source>
</evidence>
<accession>A0ABN8F3I4</accession>
<evidence type="ECO:0000256" key="3">
    <source>
        <dbReference type="ARBA" id="ARBA00023125"/>
    </source>
</evidence>
<dbReference type="Pfam" id="PF00589">
    <property type="entry name" value="Phage_integrase"/>
    <property type="match status" value="1"/>
</dbReference>
<evidence type="ECO:0000259" key="6">
    <source>
        <dbReference type="PROSITE" id="PS51898"/>
    </source>
</evidence>
<dbReference type="InterPro" id="IPR002104">
    <property type="entry name" value="Integrase_catalytic"/>
</dbReference>
<dbReference type="Proteomes" id="UP000837932">
    <property type="component" value="Unassembled WGS sequence"/>
</dbReference>
<proteinExistence type="inferred from homology"/>
<keyword evidence="4" id="KW-0233">DNA recombination</keyword>
<evidence type="ECO:0000313" key="8">
    <source>
        <dbReference type="EMBL" id="CAH0998068.1"/>
    </source>
</evidence>